<keyword evidence="8" id="KW-1185">Reference proteome</keyword>
<dbReference type="SUPFAM" id="SSF53807">
    <property type="entry name" value="Helical backbone' metal receptor"/>
    <property type="match status" value="1"/>
</dbReference>
<organism evidence="7 8">
    <name type="scientific">Cellulomonas shaoxiangyii</name>
    <dbReference type="NCBI Taxonomy" id="2566013"/>
    <lineage>
        <taxon>Bacteria</taxon>
        <taxon>Bacillati</taxon>
        <taxon>Actinomycetota</taxon>
        <taxon>Actinomycetes</taxon>
        <taxon>Micrococcales</taxon>
        <taxon>Cellulomonadaceae</taxon>
        <taxon>Cellulomonas</taxon>
    </lineage>
</organism>
<evidence type="ECO:0000313" key="7">
    <source>
        <dbReference type="EMBL" id="QCB94403.1"/>
    </source>
</evidence>
<evidence type="ECO:0000256" key="4">
    <source>
        <dbReference type="ARBA" id="ARBA00022729"/>
    </source>
</evidence>
<comment type="subcellular location">
    <subcellularLocation>
        <location evidence="1">Cell envelope</location>
    </subcellularLocation>
</comment>
<evidence type="ECO:0000256" key="2">
    <source>
        <dbReference type="ARBA" id="ARBA00008814"/>
    </source>
</evidence>
<evidence type="ECO:0000313" key="8">
    <source>
        <dbReference type="Proteomes" id="UP000296469"/>
    </source>
</evidence>
<name>A0A4P7SP21_9CELL</name>
<dbReference type="PANTHER" id="PTHR30532">
    <property type="entry name" value="IRON III DICITRATE-BINDING PERIPLASMIC PROTEIN"/>
    <property type="match status" value="1"/>
</dbReference>
<feature type="chain" id="PRO_5020708892" evidence="5">
    <location>
        <begin position="28"/>
        <end position="321"/>
    </location>
</feature>
<dbReference type="PROSITE" id="PS51257">
    <property type="entry name" value="PROKAR_LIPOPROTEIN"/>
    <property type="match status" value="1"/>
</dbReference>
<sequence length="321" mass="33287">MPTRLRGAALAVAAALVLGACAGTAGATDDATTATPTADEPTTVTVTHAQGETEVPFRPETVVTFDLASLTTLDALGVEVAGLPKQNLPGELAGFDSDEYTNVGTLFEPDYEVVNQLQPDLIIVAGRSSETLPELSKIAPTIDLSNDWADFHTSVVANSEVLGEIFGLEDEVAEMAADLDASIEEVRTAAADAGTGLILLTSGGKVTAYGPGSRFGFLHDALGVTPAVEDVEAATHGEAISFEFVAEAAPEWLFVLDRDAATGESAQAAAQVLDNPLVHGTPAWQAEQVHYLDPAAWYVINGGLPTLQGMTDEIATALGVQ</sequence>
<dbReference type="InterPro" id="IPR002491">
    <property type="entry name" value="ABC_transptr_periplasmic_BD"/>
</dbReference>
<dbReference type="PROSITE" id="PS50983">
    <property type="entry name" value="FE_B12_PBP"/>
    <property type="match status" value="1"/>
</dbReference>
<gene>
    <name evidence="7" type="ORF">E5225_13415</name>
</gene>
<evidence type="ECO:0000259" key="6">
    <source>
        <dbReference type="PROSITE" id="PS50983"/>
    </source>
</evidence>
<feature type="signal peptide" evidence="5">
    <location>
        <begin position="1"/>
        <end position="27"/>
    </location>
</feature>
<keyword evidence="4 5" id="KW-0732">Signal</keyword>
<dbReference type="PANTHER" id="PTHR30532:SF28">
    <property type="entry name" value="PETROBACTIN-BINDING PROTEIN YCLQ"/>
    <property type="match status" value="1"/>
</dbReference>
<proteinExistence type="inferred from homology"/>
<dbReference type="Proteomes" id="UP000296469">
    <property type="component" value="Chromosome"/>
</dbReference>
<dbReference type="KEGG" id="celz:E5225_13415"/>
<evidence type="ECO:0000256" key="3">
    <source>
        <dbReference type="ARBA" id="ARBA00022448"/>
    </source>
</evidence>
<dbReference type="Pfam" id="PF01497">
    <property type="entry name" value="Peripla_BP_2"/>
    <property type="match status" value="1"/>
</dbReference>
<evidence type="ECO:0000256" key="5">
    <source>
        <dbReference type="SAM" id="SignalP"/>
    </source>
</evidence>
<protein>
    <submittedName>
        <fullName evidence="7">Siderophore ABC transporter substrate-binding protein</fullName>
    </submittedName>
</protein>
<reference evidence="7 8" key="1">
    <citation type="submission" date="2019-04" db="EMBL/GenBank/DDBJ databases">
        <title>Isolation and identification of Cellulomonas shaoxiangyii sp. Nov. isolated from feces of the Tibetan antelopes (Pantholops hodgsonii) in the Qinghai-Tibet plateau of China.</title>
        <authorList>
            <person name="Tian Z."/>
        </authorList>
    </citation>
    <scope>NUCLEOTIDE SEQUENCE [LARGE SCALE GENOMIC DNA]</scope>
    <source>
        <strain evidence="7 8">Z28</strain>
    </source>
</reference>
<evidence type="ECO:0000256" key="1">
    <source>
        <dbReference type="ARBA" id="ARBA00004196"/>
    </source>
</evidence>
<dbReference type="OrthoDB" id="63946at2"/>
<keyword evidence="3" id="KW-0813">Transport</keyword>
<accession>A0A4P7SP21</accession>
<dbReference type="CDD" id="cd01140">
    <property type="entry name" value="FatB"/>
    <property type="match status" value="1"/>
</dbReference>
<dbReference type="AlphaFoldDB" id="A0A4P7SP21"/>
<dbReference type="Gene3D" id="3.40.50.1980">
    <property type="entry name" value="Nitrogenase molybdenum iron protein domain"/>
    <property type="match status" value="2"/>
</dbReference>
<dbReference type="GO" id="GO:0030288">
    <property type="term" value="C:outer membrane-bounded periplasmic space"/>
    <property type="evidence" value="ECO:0007669"/>
    <property type="project" value="TreeGrafter"/>
</dbReference>
<dbReference type="EMBL" id="CP039291">
    <property type="protein sequence ID" value="QCB94403.1"/>
    <property type="molecule type" value="Genomic_DNA"/>
</dbReference>
<dbReference type="GO" id="GO:1901678">
    <property type="term" value="P:iron coordination entity transport"/>
    <property type="evidence" value="ECO:0007669"/>
    <property type="project" value="UniProtKB-ARBA"/>
</dbReference>
<feature type="domain" description="Fe/B12 periplasmic-binding" evidence="6">
    <location>
        <begin position="61"/>
        <end position="321"/>
    </location>
</feature>
<dbReference type="InterPro" id="IPR051313">
    <property type="entry name" value="Bact_iron-sidero_bind"/>
</dbReference>
<dbReference type="InterPro" id="IPR033870">
    <property type="entry name" value="FatB"/>
</dbReference>
<dbReference type="RefSeq" id="WP_135974761.1">
    <property type="nucleotide sequence ID" value="NZ_CP039291.1"/>
</dbReference>
<comment type="similarity">
    <text evidence="2">Belongs to the bacterial solute-binding protein 8 family.</text>
</comment>